<organism evidence="2">
    <name type="scientific">Anguilla anguilla</name>
    <name type="common">European freshwater eel</name>
    <name type="synonym">Muraena anguilla</name>
    <dbReference type="NCBI Taxonomy" id="7936"/>
    <lineage>
        <taxon>Eukaryota</taxon>
        <taxon>Metazoa</taxon>
        <taxon>Chordata</taxon>
        <taxon>Craniata</taxon>
        <taxon>Vertebrata</taxon>
        <taxon>Euteleostomi</taxon>
        <taxon>Actinopterygii</taxon>
        <taxon>Neopterygii</taxon>
        <taxon>Teleostei</taxon>
        <taxon>Anguilliformes</taxon>
        <taxon>Anguillidae</taxon>
        <taxon>Anguilla</taxon>
    </lineage>
</organism>
<evidence type="ECO:0000256" key="1">
    <source>
        <dbReference type="SAM" id="MobiDB-lite"/>
    </source>
</evidence>
<feature type="region of interest" description="Disordered" evidence="1">
    <location>
        <begin position="1"/>
        <end position="27"/>
    </location>
</feature>
<accession>A0A0E9RVJ8</accession>
<dbReference type="AlphaFoldDB" id="A0A0E9RVJ8"/>
<proteinExistence type="predicted"/>
<protein>
    <submittedName>
        <fullName evidence="2">Uncharacterized protein</fullName>
    </submittedName>
</protein>
<reference evidence="2" key="2">
    <citation type="journal article" date="2015" name="Fish Shellfish Immunol.">
        <title>Early steps in the European eel (Anguilla anguilla)-Vibrio vulnificus interaction in the gills: Role of the RtxA13 toxin.</title>
        <authorList>
            <person name="Callol A."/>
            <person name="Pajuelo D."/>
            <person name="Ebbesson L."/>
            <person name="Teles M."/>
            <person name="MacKenzie S."/>
            <person name="Amaro C."/>
        </authorList>
    </citation>
    <scope>NUCLEOTIDE SEQUENCE</scope>
</reference>
<sequence length="27" mass="3107">MGSCQKHLKPMSQIRSPIHQSNKEPED</sequence>
<evidence type="ECO:0000313" key="2">
    <source>
        <dbReference type="EMBL" id="JAH33154.1"/>
    </source>
</evidence>
<name>A0A0E9RVJ8_ANGAN</name>
<reference evidence="2" key="1">
    <citation type="submission" date="2014-11" db="EMBL/GenBank/DDBJ databases">
        <authorList>
            <person name="Amaro Gonzalez C."/>
        </authorList>
    </citation>
    <scope>NUCLEOTIDE SEQUENCE</scope>
</reference>
<dbReference type="EMBL" id="GBXM01075423">
    <property type="protein sequence ID" value="JAH33154.1"/>
    <property type="molecule type" value="Transcribed_RNA"/>
</dbReference>